<name>A0A813IVA3_POLGL</name>
<dbReference type="EMBL" id="CAJNNW010013824">
    <property type="protein sequence ID" value="CAE8655852.1"/>
    <property type="molecule type" value="Genomic_DNA"/>
</dbReference>
<evidence type="ECO:0008006" key="3">
    <source>
        <dbReference type="Google" id="ProtNLM"/>
    </source>
</evidence>
<feature type="non-terminal residue" evidence="1">
    <location>
        <position position="1"/>
    </location>
</feature>
<dbReference type="AlphaFoldDB" id="A0A813IVA3"/>
<evidence type="ECO:0000313" key="2">
    <source>
        <dbReference type="Proteomes" id="UP000626109"/>
    </source>
</evidence>
<protein>
    <recommendedName>
        <fullName evidence="3">CSD domain-containing protein</fullName>
    </recommendedName>
</protein>
<dbReference type="Gene3D" id="2.40.50.140">
    <property type="entry name" value="Nucleic acid-binding proteins"/>
    <property type="match status" value="1"/>
</dbReference>
<sequence>SSASELRLKVEVAISLHRHQEDLASNERHYLVEIDGREERGLGPRPADEPPGFDHRCFAPVMANAQTLAQAIADLDEENALAAVCAILDARPELAPAVVSYAVPELTYPPSKALVERRSSGYIMSFQPEKGFGFIACPELCEVFGKDVFLSCFQIGNFTVGSQVNFAVALNKEYKPQ</sequence>
<dbReference type="InterPro" id="IPR012340">
    <property type="entry name" value="NA-bd_OB-fold"/>
</dbReference>
<gene>
    <name evidence="1" type="ORF">PGLA2088_LOCUS11848</name>
</gene>
<feature type="non-terminal residue" evidence="1">
    <location>
        <position position="177"/>
    </location>
</feature>
<organism evidence="1 2">
    <name type="scientific">Polarella glacialis</name>
    <name type="common">Dinoflagellate</name>
    <dbReference type="NCBI Taxonomy" id="89957"/>
    <lineage>
        <taxon>Eukaryota</taxon>
        <taxon>Sar</taxon>
        <taxon>Alveolata</taxon>
        <taxon>Dinophyceae</taxon>
        <taxon>Suessiales</taxon>
        <taxon>Suessiaceae</taxon>
        <taxon>Polarella</taxon>
    </lineage>
</organism>
<evidence type="ECO:0000313" key="1">
    <source>
        <dbReference type="EMBL" id="CAE8655852.1"/>
    </source>
</evidence>
<accession>A0A813IVA3</accession>
<dbReference type="Proteomes" id="UP000626109">
    <property type="component" value="Unassembled WGS sequence"/>
</dbReference>
<reference evidence="1" key="1">
    <citation type="submission" date="2021-02" db="EMBL/GenBank/DDBJ databases">
        <authorList>
            <person name="Dougan E. K."/>
            <person name="Rhodes N."/>
            <person name="Thang M."/>
            <person name="Chan C."/>
        </authorList>
    </citation>
    <scope>NUCLEOTIDE SEQUENCE</scope>
</reference>
<proteinExistence type="predicted"/>
<comment type="caution">
    <text evidence="1">The sequence shown here is derived from an EMBL/GenBank/DDBJ whole genome shotgun (WGS) entry which is preliminary data.</text>
</comment>